<dbReference type="Gene3D" id="1.20.1560.10">
    <property type="entry name" value="ABC transporter type 1, transmembrane domain"/>
    <property type="match status" value="1"/>
</dbReference>
<keyword evidence="11" id="KW-1185">Reference proteome</keyword>
<protein>
    <submittedName>
        <fullName evidence="10">Multidrug ABC transporter ATP-binding protein</fullName>
    </submittedName>
</protein>
<evidence type="ECO:0000313" key="10">
    <source>
        <dbReference type="EMBL" id="BDZ44411.1"/>
    </source>
</evidence>
<evidence type="ECO:0000259" key="8">
    <source>
        <dbReference type="PROSITE" id="PS50893"/>
    </source>
</evidence>
<evidence type="ECO:0000256" key="7">
    <source>
        <dbReference type="SAM" id="Phobius"/>
    </source>
</evidence>
<dbReference type="InterPro" id="IPR036640">
    <property type="entry name" value="ABC1_TM_sf"/>
</dbReference>
<dbReference type="GO" id="GO:0005524">
    <property type="term" value="F:ATP binding"/>
    <property type="evidence" value="ECO:0007669"/>
    <property type="project" value="UniProtKB-KW"/>
</dbReference>
<feature type="domain" description="ABC transporter" evidence="8">
    <location>
        <begin position="340"/>
        <end position="574"/>
    </location>
</feature>
<dbReference type="CDD" id="cd07346">
    <property type="entry name" value="ABC_6TM_exporters"/>
    <property type="match status" value="1"/>
</dbReference>
<dbReference type="PROSITE" id="PS50893">
    <property type="entry name" value="ABC_TRANSPORTER_2"/>
    <property type="match status" value="1"/>
</dbReference>
<dbReference type="InterPro" id="IPR003439">
    <property type="entry name" value="ABC_transporter-like_ATP-bd"/>
</dbReference>
<comment type="subcellular location">
    <subcellularLocation>
        <location evidence="1">Cell membrane</location>
        <topology evidence="1">Multi-pass membrane protein</topology>
    </subcellularLocation>
</comment>
<dbReference type="InterPro" id="IPR027417">
    <property type="entry name" value="P-loop_NTPase"/>
</dbReference>
<dbReference type="EMBL" id="AP027731">
    <property type="protein sequence ID" value="BDZ44411.1"/>
    <property type="molecule type" value="Genomic_DNA"/>
</dbReference>
<keyword evidence="6 7" id="KW-0472">Membrane</keyword>
<feature type="transmembrane region" description="Helical" evidence="7">
    <location>
        <begin position="169"/>
        <end position="186"/>
    </location>
</feature>
<keyword evidence="4 10" id="KW-0067">ATP-binding</keyword>
<keyword evidence="3" id="KW-0547">Nucleotide-binding</keyword>
<evidence type="ECO:0000256" key="1">
    <source>
        <dbReference type="ARBA" id="ARBA00004651"/>
    </source>
</evidence>
<evidence type="ECO:0000256" key="6">
    <source>
        <dbReference type="ARBA" id="ARBA00023136"/>
    </source>
</evidence>
<dbReference type="InterPro" id="IPR003593">
    <property type="entry name" value="AAA+_ATPase"/>
</dbReference>
<feature type="domain" description="ABC transmembrane type-1" evidence="9">
    <location>
        <begin position="27"/>
        <end position="309"/>
    </location>
</feature>
<keyword evidence="2 7" id="KW-0812">Transmembrane</keyword>
<sequence>MLLPVADRFQVRQATLRLLRLHRGAFAVVLLLHALAAGVALVPPVVIGWMVGEIAAGSADLSVLTGATSALIAAALAQALLTRFAQRQAVVLGEQIIASLREDLVRDLMRLPLAAVESTSSGDLLSRTTNDVESLAMTVRYGIPRILIVAITIVVATIAALVVNPLVTVAVFLGVPVLVLASRTYLRRSAAGFQRQLATIGRLSGVISETAEGIRTIEALSLEEQRDRELDDALDARVASDLYTLRLRNFFFPTAQLSMVLPIVVVIGWGAFLASQGLAGVGQVTTVALLAAQLVGPIGELMAWLNSLQVSAAALARMIGVGAAVSAPGEPVEAPAGATIRAEGVRYSYKDGVDVLHGIDLELRRGERLAIVGSTGSGKSTLARLVSGIEAPRAGRVDLGDVPLVDLSVRDLRTHVALVTQEHHVFVGSIAENLRLAHPSADDDTLMEALAVVGADGWVRSLAEGLDTGIGSGAHLLTPAQSQQLALARLILLDPETLVLDEATSLLEPGAARALEHAMSVLLEGRTVVAIAHRLHTAHDADRIAVMHDGRVTEIGGHDELLARGGEYAQLWRAWNSES</sequence>
<dbReference type="Gene3D" id="3.40.50.300">
    <property type="entry name" value="P-loop containing nucleotide triphosphate hydrolases"/>
    <property type="match status" value="1"/>
</dbReference>
<name>A0ABN6XHS2_9MICO</name>
<evidence type="ECO:0000256" key="4">
    <source>
        <dbReference type="ARBA" id="ARBA00022840"/>
    </source>
</evidence>
<dbReference type="Pfam" id="PF00005">
    <property type="entry name" value="ABC_tran"/>
    <property type="match status" value="1"/>
</dbReference>
<gene>
    <name evidence="10" type="ORF">GCM10025866_03200</name>
</gene>
<evidence type="ECO:0000259" key="9">
    <source>
        <dbReference type="PROSITE" id="PS50929"/>
    </source>
</evidence>
<keyword evidence="5 7" id="KW-1133">Transmembrane helix</keyword>
<dbReference type="Proteomes" id="UP001321498">
    <property type="component" value="Chromosome"/>
</dbReference>
<proteinExistence type="predicted"/>
<feature type="transmembrane region" description="Helical" evidence="7">
    <location>
        <begin position="146"/>
        <end position="163"/>
    </location>
</feature>
<feature type="transmembrane region" description="Helical" evidence="7">
    <location>
        <begin position="63"/>
        <end position="81"/>
    </location>
</feature>
<evidence type="ECO:0000256" key="3">
    <source>
        <dbReference type="ARBA" id="ARBA00022741"/>
    </source>
</evidence>
<feature type="transmembrane region" description="Helical" evidence="7">
    <location>
        <begin position="250"/>
        <end position="272"/>
    </location>
</feature>
<dbReference type="SMART" id="SM00382">
    <property type="entry name" value="AAA"/>
    <property type="match status" value="1"/>
</dbReference>
<dbReference type="InterPro" id="IPR011527">
    <property type="entry name" value="ABC1_TM_dom"/>
</dbReference>
<dbReference type="SUPFAM" id="SSF52540">
    <property type="entry name" value="P-loop containing nucleoside triphosphate hydrolases"/>
    <property type="match status" value="1"/>
</dbReference>
<dbReference type="PANTHER" id="PTHR43394:SF1">
    <property type="entry name" value="ATP-BINDING CASSETTE SUB-FAMILY B MEMBER 10, MITOCHONDRIAL"/>
    <property type="match status" value="1"/>
</dbReference>
<evidence type="ECO:0000313" key="11">
    <source>
        <dbReference type="Proteomes" id="UP001321498"/>
    </source>
</evidence>
<dbReference type="PANTHER" id="PTHR43394">
    <property type="entry name" value="ATP-DEPENDENT PERMEASE MDL1, MITOCHONDRIAL"/>
    <property type="match status" value="1"/>
</dbReference>
<evidence type="ECO:0000256" key="2">
    <source>
        <dbReference type="ARBA" id="ARBA00022692"/>
    </source>
</evidence>
<accession>A0ABN6XHS2</accession>
<dbReference type="InterPro" id="IPR039421">
    <property type="entry name" value="Type_1_exporter"/>
</dbReference>
<dbReference type="SUPFAM" id="SSF90123">
    <property type="entry name" value="ABC transporter transmembrane region"/>
    <property type="match status" value="1"/>
</dbReference>
<dbReference type="RefSeq" id="WP_286277870.1">
    <property type="nucleotide sequence ID" value="NZ_AP027731.1"/>
</dbReference>
<dbReference type="PROSITE" id="PS50929">
    <property type="entry name" value="ABC_TM1F"/>
    <property type="match status" value="1"/>
</dbReference>
<evidence type="ECO:0000256" key="5">
    <source>
        <dbReference type="ARBA" id="ARBA00022989"/>
    </source>
</evidence>
<organism evidence="10 11">
    <name type="scientific">Naasia aerilata</name>
    <dbReference type="NCBI Taxonomy" id="1162966"/>
    <lineage>
        <taxon>Bacteria</taxon>
        <taxon>Bacillati</taxon>
        <taxon>Actinomycetota</taxon>
        <taxon>Actinomycetes</taxon>
        <taxon>Micrococcales</taxon>
        <taxon>Microbacteriaceae</taxon>
        <taxon>Naasia</taxon>
    </lineage>
</organism>
<feature type="transmembrane region" description="Helical" evidence="7">
    <location>
        <begin position="25"/>
        <end position="51"/>
    </location>
</feature>
<reference evidence="11" key="1">
    <citation type="journal article" date="2019" name="Int. J. Syst. Evol. Microbiol.">
        <title>The Global Catalogue of Microorganisms (GCM) 10K type strain sequencing project: providing services to taxonomists for standard genome sequencing and annotation.</title>
        <authorList>
            <consortium name="The Broad Institute Genomics Platform"/>
            <consortium name="The Broad Institute Genome Sequencing Center for Infectious Disease"/>
            <person name="Wu L."/>
            <person name="Ma J."/>
        </authorList>
    </citation>
    <scope>NUCLEOTIDE SEQUENCE [LARGE SCALE GENOMIC DNA]</scope>
    <source>
        <strain evidence="11">NBRC 108725</strain>
    </source>
</reference>
<dbReference type="Pfam" id="PF00664">
    <property type="entry name" value="ABC_membrane"/>
    <property type="match status" value="1"/>
</dbReference>